<evidence type="ECO:0000313" key="2">
    <source>
        <dbReference type="Proteomes" id="UP001054945"/>
    </source>
</evidence>
<organism evidence="1 2">
    <name type="scientific">Caerostris extrusa</name>
    <name type="common">Bark spider</name>
    <name type="synonym">Caerostris bankana</name>
    <dbReference type="NCBI Taxonomy" id="172846"/>
    <lineage>
        <taxon>Eukaryota</taxon>
        <taxon>Metazoa</taxon>
        <taxon>Ecdysozoa</taxon>
        <taxon>Arthropoda</taxon>
        <taxon>Chelicerata</taxon>
        <taxon>Arachnida</taxon>
        <taxon>Araneae</taxon>
        <taxon>Araneomorphae</taxon>
        <taxon>Entelegynae</taxon>
        <taxon>Araneoidea</taxon>
        <taxon>Araneidae</taxon>
        <taxon>Caerostris</taxon>
    </lineage>
</organism>
<accession>A0AAV4XML8</accession>
<reference evidence="1 2" key="1">
    <citation type="submission" date="2021-06" db="EMBL/GenBank/DDBJ databases">
        <title>Caerostris extrusa draft genome.</title>
        <authorList>
            <person name="Kono N."/>
            <person name="Arakawa K."/>
        </authorList>
    </citation>
    <scope>NUCLEOTIDE SEQUENCE [LARGE SCALE GENOMIC DNA]</scope>
</reference>
<evidence type="ECO:0000313" key="1">
    <source>
        <dbReference type="EMBL" id="GIY96340.1"/>
    </source>
</evidence>
<dbReference type="Proteomes" id="UP001054945">
    <property type="component" value="Unassembled WGS sequence"/>
</dbReference>
<keyword evidence="2" id="KW-1185">Reference proteome</keyword>
<sequence>MLFMSCNTLCPIFYHYSLCGLAQLIDTHNRHSRFQPGMGWVMCIHLLRQTNQSSRRNLSTCEENSSDESLRVLLGHRRHSQASGSECLARALPGQIEGSVLRDGQIVFHSRLHPVPVVPWKQAWMHCSVGNLIRCPACNQRRNWQQLSIFQHVPI</sequence>
<gene>
    <name evidence="1" type="ORF">CEXT_430411</name>
</gene>
<name>A0AAV4XML8_CAEEX</name>
<protein>
    <submittedName>
        <fullName evidence="1">Uncharacterized protein</fullName>
    </submittedName>
</protein>
<dbReference type="EMBL" id="BPLR01000647">
    <property type="protein sequence ID" value="GIY96340.1"/>
    <property type="molecule type" value="Genomic_DNA"/>
</dbReference>
<dbReference type="AlphaFoldDB" id="A0AAV4XML8"/>
<comment type="caution">
    <text evidence="1">The sequence shown here is derived from an EMBL/GenBank/DDBJ whole genome shotgun (WGS) entry which is preliminary data.</text>
</comment>
<proteinExistence type="predicted"/>